<proteinExistence type="predicted"/>
<sequence length="105" mass="11997">MGQFLLIRKIIVTVKSRKRLGKNTIETQPLEKKSNGTTFRGLDSLLRTFSILFMHGLHIPSGGKSLKTQLFKEKNPVILLLRKQDFLFVIYSSALNKKIGGHIFR</sequence>
<accession>A0A1H5S3H2</accession>
<protein>
    <submittedName>
        <fullName evidence="1">Uncharacterized protein</fullName>
    </submittedName>
</protein>
<gene>
    <name evidence="1" type="ORF">SAMN03080598_00265</name>
</gene>
<reference evidence="2" key="1">
    <citation type="submission" date="2016-10" db="EMBL/GenBank/DDBJ databases">
        <authorList>
            <person name="Varghese N."/>
            <person name="Submissions S."/>
        </authorList>
    </citation>
    <scope>NUCLEOTIDE SEQUENCE [LARGE SCALE GENOMIC DNA]</scope>
    <source>
        <strain evidence="2">DSM 17298</strain>
    </source>
</reference>
<name>A0A1H5S3H2_9BACT</name>
<dbReference type="AlphaFoldDB" id="A0A1H5S3H2"/>
<evidence type="ECO:0000313" key="1">
    <source>
        <dbReference type="EMBL" id="SEF45152.1"/>
    </source>
</evidence>
<organism evidence="1 2">
    <name type="scientific">Algoriphagus boritolerans DSM 17298 = JCM 18970</name>
    <dbReference type="NCBI Taxonomy" id="1120964"/>
    <lineage>
        <taxon>Bacteria</taxon>
        <taxon>Pseudomonadati</taxon>
        <taxon>Bacteroidota</taxon>
        <taxon>Cytophagia</taxon>
        <taxon>Cytophagales</taxon>
        <taxon>Cyclobacteriaceae</taxon>
        <taxon>Algoriphagus</taxon>
    </lineage>
</organism>
<evidence type="ECO:0000313" key="2">
    <source>
        <dbReference type="Proteomes" id="UP000236736"/>
    </source>
</evidence>
<dbReference type="Proteomes" id="UP000236736">
    <property type="component" value="Unassembled WGS sequence"/>
</dbReference>
<dbReference type="EMBL" id="FNVR01000001">
    <property type="protein sequence ID" value="SEF45152.1"/>
    <property type="molecule type" value="Genomic_DNA"/>
</dbReference>
<keyword evidence="2" id="KW-1185">Reference proteome</keyword>